<gene>
    <name evidence="7" type="ORF">ATO3_13940</name>
</gene>
<protein>
    <submittedName>
        <fullName evidence="7">ABC transporter ATP-binding protein</fullName>
    </submittedName>
</protein>
<name>A0A225NGN2_9RHOB</name>
<keyword evidence="3" id="KW-0813">Transport</keyword>
<dbReference type="InterPro" id="IPR017871">
    <property type="entry name" value="ABC_transporter-like_CS"/>
</dbReference>
<dbReference type="Proteomes" id="UP000215377">
    <property type="component" value="Unassembled WGS sequence"/>
</dbReference>
<evidence type="ECO:0000313" key="7">
    <source>
        <dbReference type="EMBL" id="OWU72818.1"/>
    </source>
</evidence>
<dbReference type="OrthoDB" id="7793371at2"/>
<evidence type="ECO:0000256" key="1">
    <source>
        <dbReference type="ARBA" id="ARBA00004417"/>
    </source>
</evidence>
<evidence type="ECO:0000256" key="4">
    <source>
        <dbReference type="ARBA" id="ARBA00022741"/>
    </source>
</evidence>
<dbReference type="GO" id="GO:0005524">
    <property type="term" value="F:ATP binding"/>
    <property type="evidence" value="ECO:0007669"/>
    <property type="project" value="UniProtKB-KW"/>
</dbReference>
<evidence type="ECO:0000259" key="6">
    <source>
        <dbReference type="PROSITE" id="PS50893"/>
    </source>
</evidence>
<dbReference type="FunFam" id="3.40.50.300:FF:000016">
    <property type="entry name" value="Oligopeptide ABC transporter ATP-binding component"/>
    <property type="match status" value="1"/>
</dbReference>
<comment type="subcellular location">
    <subcellularLocation>
        <location evidence="1">Cell inner membrane</location>
        <topology evidence="1">Peripheral membrane protein</topology>
    </subcellularLocation>
</comment>
<dbReference type="InterPro" id="IPR013563">
    <property type="entry name" value="Oligopep_ABC_C"/>
</dbReference>
<dbReference type="EMBL" id="AQQR01000005">
    <property type="protein sequence ID" value="OWU72818.1"/>
    <property type="molecule type" value="Genomic_DNA"/>
</dbReference>
<sequence length="558" mass="59694">MTAALEIDGLRVEYPRGEDGTFAAVDDLSLVIGAGEIHALVGESGAGKSTVGNCIMGLLDPPGRITAGSIRVASRSLDIATGQVEGLRPGRDIGAIFQDPMTALNPLFTIGRQLCEGMRHHLKIGRSEARAKALELMRAVEIPDPETRFDQYPHQLSGGQRQRVVIASALSCDPGLLVADEPTTALDVSVQATILDLLRDLASRRKLGVLLITHNMGVVAQISDKVTIMRHGRIVEHGASRQVLGEPRADYARALIGAVPRLDRKLHRFPVTETQNTAETAAQARLAGRVRGATDEGTDLLSLDNVGITYGGGFFGAPGFKAVTGASFTVKRGEIFGIVGESGSGKSSLASAIAGLLPIDEGQMRFCGQPLKMRRGQSVRQAIQMIFQDPYSSLNPRLRTGAAIREPLDFFGAGDGLTPETLFEAVGLPQEAAGRFPHAFSGGQRQRVSIARALAGQPDLLICDEPTSALDVSVQARVLNLLKDLRDRTGLTMLFISHDLSVVRQMCDRVAVMKSGRIVELEEAETLFTRPRDPYTRDLLSLIPTLDGLAPAPQLAGA</sequence>
<feature type="domain" description="ABC transporter" evidence="6">
    <location>
        <begin position="301"/>
        <end position="540"/>
    </location>
</feature>
<dbReference type="Pfam" id="PF08352">
    <property type="entry name" value="oligo_HPY"/>
    <property type="match status" value="2"/>
</dbReference>
<dbReference type="PANTHER" id="PTHR43776">
    <property type="entry name" value="TRANSPORT ATP-BINDING PROTEIN"/>
    <property type="match status" value="1"/>
</dbReference>
<dbReference type="PANTHER" id="PTHR43776:SF7">
    <property type="entry name" value="D,D-DIPEPTIDE TRANSPORT ATP-BINDING PROTEIN DDPF-RELATED"/>
    <property type="match status" value="1"/>
</dbReference>
<dbReference type="SUPFAM" id="SSF52540">
    <property type="entry name" value="P-loop containing nucleoside triphosphate hydrolases"/>
    <property type="match status" value="2"/>
</dbReference>
<dbReference type="CDD" id="cd03257">
    <property type="entry name" value="ABC_NikE_OppD_transporters"/>
    <property type="match status" value="2"/>
</dbReference>
<keyword evidence="8" id="KW-1185">Reference proteome</keyword>
<dbReference type="Gene3D" id="3.40.50.300">
    <property type="entry name" value="P-loop containing nucleotide triphosphate hydrolases"/>
    <property type="match status" value="2"/>
</dbReference>
<comment type="similarity">
    <text evidence="2">Belongs to the ABC transporter superfamily.</text>
</comment>
<dbReference type="Pfam" id="PF00005">
    <property type="entry name" value="ABC_tran"/>
    <property type="match status" value="2"/>
</dbReference>
<comment type="caution">
    <text evidence="7">The sequence shown here is derived from an EMBL/GenBank/DDBJ whole genome shotgun (WGS) entry which is preliminary data.</text>
</comment>
<dbReference type="SMART" id="SM00382">
    <property type="entry name" value="AAA"/>
    <property type="match status" value="2"/>
</dbReference>
<dbReference type="PROSITE" id="PS50893">
    <property type="entry name" value="ABC_TRANSPORTER_2"/>
    <property type="match status" value="2"/>
</dbReference>
<feature type="domain" description="ABC transporter" evidence="6">
    <location>
        <begin position="5"/>
        <end position="256"/>
    </location>
</feature>
<dbReference type="GO" id="GO:0015833">
    <property type="term" value="P:peptide transport"/>
    <property type="evidence" value="ECO:0007669"/>
    <property type="project" value="InterPro"/>
</dbReference>
<dbReference type="RefSeq" id="WP_088650494.1">
    <property type="nucleotide sequence ID" value="NZ_AQQR01000005.1"/>
</dbReference>
<dbReference type="GO" id="GO:0016887">
    <property type="term" value="F:ATP hydrolysis activity"/>
    <property type="evidence" value="ECO:0007669"/>
    <property type="project" value="InterPro"/>
</dbReference>
<keyword evidence="4" id="KW-0547">Nucleotide-binding</keyword>
<dbReference type="GO" id="GO:0055085">
    <property type="term" value="P:transmembrane transport"/>
    <property type="evidence" value="ECO:0007669"/>
    <property type="project" value="UniProtKB-ARBA"/>
</dbReference>
<organism evidence="7 8">
    <name type="scientific">Marinibacterium profundimaris</name>
    <dbReference type="NCBI Taxonomy" id="1679460"/>
    <lineage>
        <taxon>Bacteria</taxon>
        <taxon>Pseudomonadati</taxon>
        <taxon>Pseudomonadota</taxon>
        <taxon>Alphaproteobacteria</taxon>
        <taxon>Rhodobacterales</taxon>
        <taxon>Paracoccaceae</taxon>
        <taxon>Marinibacterium</taxon>
    </lineage>
</organism>
<reference evidence="7 8" key="1">
    <citation type="submission" date="2013-04" db="EMBL/GenBank/DDBJ databases">
        <title>Oceanicola sp. 22II1-22F33 Genome Sequencing.</title>
        <authorList>
            <person name="Lai Q."/>
            <person name="Li G."/>
            <person name="Shao Z."/>
        </authorList>
    </citation>
    <scope>NUCLEOTIDE SEQUENCE [LARGE SCALE GENOMIC DNA]</scope>
    <source>
        <strain evidence="7 8">22II1-22F33</strain>
    </source>
</reference>
<evidence type="ECO:0000256" key="3">
    <source>
        <dbReference type="ARBA" id="ARBA00022448"/>
    </source>
</evidence>
<proteinExistence type="inferred from homology"/>
<dbReference type="NCBIfam" id="NF007739">
    <property type="entry name" value="PRK10419.1"/>
    <property type="match status" value="2"/>
</dbReference>
<dbReference type="InterPro" id="IPR003593">
    <property type="entry name" value="AAA+_ATPase"/>
</dbReference>
<accession>A0A225NGN2</accession>
<dbReference type="InterPro" id="IPR003439">
    <property type="entry name" value="ABC_transporter-like_ATP-bd"/>
</dbReference>
<keyword evidence="5 7" id="KW-0067">ATP-binding</keyword>
<dbReference type="NCBIfam" id="NF008453">
    <property type="entry name" value="PRK11308.1"/>
    <property type="match status" value="2"/>
</dbReference>
<dbReference type="InterPro" id="IPR027417">
    <property type="entry name" value="P-loop_NTPase"/>
</dbReference>
<dbReference type="PROSITE" id="PS00211">
    <property type="entry name" value="ABC_TRANSPORTER_1"/>
    <property type="match status" value="2"/>
</dbReference>
<evidence type="ECO:0000256" key="5">
    <source>
        <dbReference type="ARBA" id="ARBA00022840"/>
    </source>
</evidence>
<dbReference type="GO" id="GO:0005886">
    <property type="term" value="C:plasma membrane"/>
    <property type="evidence" value="ECO:0007669"/>
    <property type="project" value="UniProtKB-SubCell"/>
</dbReference>
<evidence type="ECO:0000256" key="2">
    <source>
        <dbReference type="ARBA" id="ARBA00005417"/>
    </source>
</evidence>
<dbReference type="AlphaFoldDB" id="A0A225NGN2"/>
<dbReference type="InterPro" id="IPR050319">
    <property type="entry name" value="ABC_transp_ATP-bind"/>
</dbReference>
<evidence type="ECO:0000313" key="8">
    <source>
        <dbReference type="Proteomes" id="UP000215377"/>
    </source>
</evidence>